<dbReference type="CDD" id="cd03230">
    <property type="entry name" value="ABC_DR_subfamily_A"/>
    <property type="match status" value="1"/>
</dbReference>
<dbReference type="PROSITE" id="PS50893">
    <property type="entry name" value="ABC_TRANSPORTER_2"/>
    <property type="match status" value="1"/>
</dbReference>
<dbReference type="SMART" id="SM00382">
    <property type="entry name" value="AAA"/>
    <property type="match status" value="1"/>
</dbReference>
<dbReference type="SUPFAM" id="SSF52540">
    <property type="entry name" value="P-loop containing nucleoside triphosphate hydrolases"/>
    <property type="match status" value="1"/>
</dbReference>
<dbReference type="OMA" id="TVMMLTT"/>
<reference evidence="6 7" key="1">
    <citation type="journal article" date="2018" name="Nat. Biotechnol.">
        <title>A standardized bacterial taxonomy based on genome phylogeny substantially revises the tree of life.</title>
        <authorList>
            <person name="Parks D.H."/>
            <person name="Chuvochina M."/>
            <person name="Waite D.W."/>
            <person name="Rinke C."/>
            <person name="Skarshewski A."/>
            <person name="Chaumeil P.A."/>
            <person name="Hugenholtz P."/>
        </authorList>
    </citation>
    <scope>NUCLEOTIDE SEQUENCE [LARGE SCALE GENOMIC DNA]</scope>
    <source>
        <strain evidence="6">UBA8844</strain>
    </source>
</reference>
<dbReference type="Proteomes" id="UP000264071">
    <property type="component" value="Unassembled WGS sequence"/>
</dbReference>
<dbReference type="PANTHER" id="PTHR43335:SF11">
    <property type="entry name" value="ABC TRANSPORTER RELATED"/>
    <property type="match status" value="1"/>
</dbReference>
<keyword evidence="4 6" id="KW-0067">ATP-binding</keyword>
<dbReference type="InterPro" id="IPR003439">
    <property type="entry name" value="ABC_transporter-like_ATP-bd"/>
</dbReference>
<dbReference type="EMBL" id="DPIY01000001">
    <property type="protein sequence ID" value="HCT55727.1"/>
    <property type="molecule type" value="Genomic_DNA"/>
</dbReference>
<dbReference type="GO" id="GO:0005524">
    <property type="term" value="F:ATP binding"/>
    <property type="evidence" value="ECO:0007669"/>
    <property type="project" value="UniProtKB-KW"/>
</dbReference>
<evidence type="ECO:0000313" key="6">
    <source>
        <dbReference type="EMBL" id="HCT55727.1"/>
    </source>
</evidence>
<dbReference type="AlphaFoldDB" id="A0A3D4V5Y5"/>
<dbReference type="PROSITE" id="PS00211">
    <property type="entry name" value="ABC_TRANSPORTER_1"/>
    <property type="match status" value="1"/>
</dbReference>
<proteinExistence type="inferred from homology"/>
<dbReference type="InterPro" id="IPR003593">
    <property type="entry name" value="AAA+_ATPase"/>
</dbReference>
<keyword evidence="2" id="KW-0813">Transport</keyword>
<dbReference type="InterPro" id="IPR027417">
    <property type="entry name" value="P-loop_NTPase"/>
</dbReference>
<dbReference type="PANTHER" id="PTHR43335">
    <property type="entry name" value="ABC TRANSPORTER, ATP-BINDING PROTEIN"/>
    <property type="match status" value="1"/>
</dbReference>
<dbReference type="Gene3D" id="3.40.50.300">
    <property type="entry name" value="P-loop containing nucleotide triphosphate hydrolases"/>
    <property type="match status" value="1"/>
</dbReference>
<dbReference type="GO" id="GO:0016887">
    <property type="term" value="F:ATP hydrolysis activity"/>
    <property type="evidence" value="ECO:0007669"/>
    <property type="project" value="InterPro"/>
</dbReference>
<comment type="similarity">
    <text evidence="1">Belongs to the ABC transporter superfamily.</text>
</comment>
<gene>
    <name evidence="6" type="ORF">DGD08_00795</name>
</gene>
<feature type="domain" description="ABC transporter" evidence="5">
    <location>
        <begin position="9"/>
        <end position="235"/>
    </location>
</feature>
<evidence type="ECO:0000259" key="5">
    <source>
        <dbReference type="PROSITE" id="PS50893"/>
    </source>
</evidence>
<dbReference type="Pfam" id="PF00005">
    <property type="entry name" value="ABC_tran"/>
    <property type="match status" value="1"/>
</dbReference>
<sequence>MSAASIAPLVFEGVSHWYGDVVAVNDVSAVVEPGITGLLGPNGAGKSTLLQLAAGVQAPSSGRVKVFGESPMGRPSVFARLGIVPEREALPPTLSARAFVEARATLLGMHDVRAAAATALATVELDEVADRAVEGFSKGMRQRVKLAAAMVHEPDVLLLDEPFNGLDPRQRAHMMQLLEHRAAAGTTILLSSHILEEIEGVASRMLVMVAGRLAASGDHRTLRRLMTDRPHTVRIRASDPRMLASVLVTLPDVIGVEIHGTQVLVRTADHAVLARQLVRAAQVCNVTLHAVQPADESLEHVFAYLVNR</sequence>
<dbReference type="InterPro" id="IPR017871">
    <property type="entry name" value="ABC_transporter-like_CS"/>
</dbReference>
<organism evidence="6 7">
    <name type="scientific">Gemmatimonas aurantiaca</name>
    <dbReference type="NCBI Taxonomy" id="173480"/>
    <lineage>
        <taxon>Bacteria</taxon>
        <taxon>Pseudomonadati</taxon>
        <taxon>Gemmatimonadota</taxon>
        <taxon>Gemmatimonadia</taxon>
        <taxon>Gemmatimonadales</taxon>
        <taxon>Gemmatimonadaceae</taxon>
        <taxon>Gemmatimonas</taxon>
    </lineage>
</organism>
<evidence type="ECO:0000256" key="3">
    <source>
        <dbReference type="ARBA" id="ARBA00022741"/>
    </source>
</evidence>
<protein>
    <submittedName>
        <fullName evidence="6">ABC transporter ATP-binding protein</fullName>
    </submittedName>
</protein>
<accession>A0A3D4V5Y5</accession>
<comment type="caution">
    <text evidence="6">The sequence shown here is derived from an EMBL/GenBank/DDBJ whole genome shotgun (WGS) entry which is preliminary data.</text>
</comment>
<keyword evidence="3" id="KW-0547">Nucleotide-binding</keyword>
<evidence type="ECO:0000313" key="7">
    <source>
        <dbReference type="Proteomes" id="UP000264071"/>
    </source>
</evidence>
<evidence type="ECO:0000256" key="4">
    <source>
        <dbReference type="ARBA" id="ARBA00022840"/>
    </source>
</evidence>
<evidence type="ECO:0000256" key="2">
    <source>
        <dbReference type="ARBA" id="ARBA00022448"/>
    </source>
</evidence>
<name>A0A3D4V5Y5_9BACT</name>
<evidence type="ECO:0000256" key="1">
    <source>
        <dbReference type="ARBA" id="ARBA00005417"/>
    </source>
</evidence>